<dbReference type="EMBL" id="LR797021">
    <property type="protein sequence ID" value="CAB4182027.1"/>
    <property type="molecule type" value="Genomic_DNA"/>
</dbReference>
<organism evidence="5">
    <name type="scientific">uncultured Caudovirales phage</name>
    <dbReference type="NCBI Taxonomy" id="2100421"/>
    <lineage>
        <taxon>Viruses</taxon>
        <taxon>Duplodnaviria</taxon>
        <taxon>Heunggongvirae</taxon>
        <taxon>Uroviricota</taxon>
        <taxon>Caudoviricetes</taxon>
        <taxon>Peduoviridae</taxon>
        <taxon>Maltschvirus</taxon>
        <taxon>Maltschvirus maltsch</taxon>
    </lineage>
</organism>
<dbReference type="EMBL" id="LR797157">
    <property type="protein sequence ID" value="CAB4190654.1"/>
    <property type="molecule type" value="Genomic_DNA"/>
</dbReference>
<evidence type="ECO:0000313" key="2">
    <source>
        <dbReference type="EMBL" id="CAB4176898.1"/>
    </source>
</evidence>
<evidence type="ECO:0000313" key="5">
    <source>
        <dbReference type="EMBL" id="CAB4211068.1"/>
    </source>
</evidence>
<dbReference type="EMBL" id="LR796860">
    <property type="protein sequence ID" value="CAB4170428.1"/>
    <property type="molecule type" value="Genomic_DNA"/>
</dbReference>
<sequence>MKYYVALTQQDDDYVWELYEVATDRVINTFYFEEEAMEYAVFYHDGGGFAGFTPNFMLQSVTQPVTNVNDEFTRVFV</sequence>
<evidence type="ECO:0000313" key="7">
    <source>
        <dbReference type="EMBL" id="CAB5227697.1"/>
    </source>
</evidence>
<evidence type="ECO:0000313" key="4">
    <source>
        <dbReference type="EMBL" id="CAB4190654.1"/>
    </source>
</evidence>
<dbReference type="EMBL" id="LR796945">
    <property type="protein sequence ID" value="CAB4176898.1"/>
    <property type="molecule type" value="Genomic_DNA"/>
</dbReference>
<evidence type="ECO:0000313" key="6">
    <source>
        <dbReference type="EMBL" id="CAB4222606.1"/>
    </source>
</evidence>
<dbReference type="EMBL" id="LR797369">
    <property type="protein sequence ID" value="CAB4211068.1"/>
    <property type="molecule type" value="Genomic_DNA"/>
</dbReference>
<protein>
    <submittedName>
        <fullName evidence="5">Uncharacterized protein</fullName>
    </submittedName>
</protein>
<evidence type="ECO:0000313" key="3">
    <source>
        <dbReference type="EMBL" id="CAB4182027.1"/>
    </source>
</evidence>
<reference evidence="5" key="1">
    <citation type="submission" date="2020-05" db="EMBL/GenBank/DDBJ databases">
        <authorList>
            <person name="Chiriac C."/>
            <person name="Salcher M."/>
            <person name="Ghai R."/>
            <person name="Kavagutti S V."/>
        </authorList>
    </citation>
    <scope>NUCLEOTIDE SEQUENCE</scope>
</reference>
<name>A0A6J5SC56_9CAUD</name>
<dbReference type="EMBL" id="LR797518">
    <property type="protein sequence ID" value="CAB4222606.1"/>
    <property type="molecule type" value="Genomic_DNA"/>
</dbReference>
<proteinExistence type="predicted"/>
<gene>
    <name evidence="3" type="ORF">UFOVP1065_113</name>
    <name evidence="4" type="ORF">UFOVP1198_82</name>
    <name evidence="5" type="ORF">UFOVP1418_74</name>
    <name evidence="7" type="ORF">UFOVP1524_76</name>
    <name evidence="6" type="ORF">UFOVP1651_76</name>
    <name evidence="1" type="ORF">UFOVP908_54</name>
    <name evidence="2" type="ORF">UFOVP990_82</name>
</gene>
<dbReference type="EMBL" id="LR798378">
    <property type="protein sequence ID" value="CAB5227697.1"/>
    <property type="molecule type" value="Genomic_DNA"/>
</dbReference>
<accession>A0A6J5SC56</accession>
<evidence type="ECO:0000313" key="1">
    <source>
        <dbReference type="EMBL" id="CAB4170428.1"/>
    </source>
</evidence>